<evidence type="ECO:0000256" key="1">
    <source>
        <dbReference type="SAM" id="MobiDB-lite"/>
    </source>
</evidence>
<dbReference type="PANTHER" id="PTHR43649:SF12">
    <property type="entry name" value="DIACETYLCHITOBIOSE BINDING PROTEIN DASA"/>
    <property type="match status" value="1"/>
</dbReference>
<sequence length="455" mass="50382">MKKKWLSIVTTTLLTTSLLAGCGSNSNNNAASQSPSQSTAPTESASPVAKDPVTIKFLGWEKPEVYQPAIDAFQAANSDIIVEYVPVVENDSNETIKKIDLMYATNDAFDVFTLNSAPTFAQRAANGMLEALDDYLTKEGVKYEDEYKAEQQKFESKRYSLPGKFGPWFILLNKDKLDAANLTVPTSWTWDEFRDYAKKLTSGDGATKTYGAHFHTWKDFFLLNLYSGSSDQGIMKDDGVNLNNDNPLMKKSLELRYEMEKTDKSATPYQDVITQKIPYRDQYFQGKGVMLPTGPWMVAEAGGTEKIPATFVSAFAPWPTNNKGDEIYSYGGADPLVISSKSAHKEESYRFIRFLSTEGMALTKQLSAWKKADIANEVDQIVSSTLSPDKIDKASLINTLSVTKLPVPPNTVSYAGDLETAYIAEAEKYMLGVSDVDTTLADIKTNLQKIIDANK</sequence>
<dbReference type="Pfam" id="PF01547">
    <property type="entry name" value="SBP_bac_1"/>
    <property type="match status" value="1"/>
</dbReference>
<feature type="region of interest" description="Disordered" evidence="1">
    <location>
        <begin position="28"/>
        <end position="47"/>
    </location>
</feature>
<feature type="signal peptide" evidence="2">
    <location>
        <begin position="1"/>
        <end position="20"/>
    </location>
</feature>
<evidence type="ECO:0000313" key="3">
    <source>
        <dbReference type="EMBL" id="WEK55051.1"/>
    </source>
</evidence>
<protein>
    <submittedName>
        <fullName evidence="3">Extracellular solute-binding protein</fullName>
    </submittedName>
</protein>
<reference evidence="3" key="1">
    <citation type="submission" date="2023-03" db="EMBL/GenBank/DDBJ databases">
        <title>Andean soil-derived lignocellulolytic bacterial consortium as a source of novel taxa and putative plastic-active enzymes.</title>
        <authorList>
            <person name="Diaz-Garcia L."/>
            <person name="Chuvochina M."/>
            <person name="Feuerriegel G."/>
            <person name="Bunk B."/>
            <person name="Sproer C."/>
            <person name="Streit W.R."/>
            <person name="Rodriguez L.M."/>
            <person name="Overmann J."/>
            <person name="Jimenez D.J."/>
        </authorList>
    </citation>
    <scope>NUCLEOTIDE SEQUENCE</scope>
    <source>
        <strain evidence="3">MAG 2441</strain>
    </source>
</reference>
<dbReference type="InterPro" id="IPR006059">
    <property type="entry name" value="SBP"/>
</dbReference>
<proteinExistence type="predicted"/>
<name>A0AA95EY36_9BACL</name>
<organism evidence="3 4">
    <name type="scientific">Candidatus Cohnella colombiensis</name>
    <dbReference type="NCBI Taxonomy" id="3121368"/>
    <lineage>
        <taxon>Bacteria</taxon>
        <taxon>Bacillati</taxon>
        <taxon>Bacillota</taxon>
        <taxon>Bacilli</taxon>
        <taxon>Bacillales</taxon>
        <taxon>Paenibacillaceae</taxon>
        <taxon>Cohnella</taxon>
    </lineage>
</organism>
<dbReference type="SUPFAM" id="SSF53850">
    <property type="entry name" value="Periplasmic binding protein-like II"/>
    <property type="match status" value="1"/>
</dbReference>
<accession>A0AA95EY36</accession>
<dbReference type="PANTHER" id="PTHR43649">
    <property type="entry name" value="ARABINOSE-BINDING PROTEIN-RELATED"/>
    <property type="match status" value="1"/>
</dbReference>
<dbReference type="AlphaFoldDB" id="A0AA95EY36"/>
<dbReference type="Proteomes" id="UP001178662">
    <property type="component" value="Chromosome"/>
</dbReference>
<feature type="chain" id="PRO_5041647043" evidence="2">
    <location>
        <begin position="21"/>
        <end position="455"/>
    </location>
</feature>
<keyword evidence="4" id="KW-1185">Reference proteome</keyword>
<evidence type="ECO:0000313" key="4">
    <source>
        <dbReference type="Proteomes" id="UP001178662"/>
    </source>
</evidence>
<gene>
    <name evidence="3" type="ORF">P0Y55_02925</name>
</gene>
<dbReference type="InterPro" id="IPR050490">
    <property type="entry name" value="Bact_solute-bd_prot1"/>
</dbReference>
<dbReference type="Gene3D" id="3.40.190.10">
    <property type="entry name" value="Periplasmic binding protein-like II"/>
    <property type="match status" value="1"/>
</dbReference>
<keyword evidence="2" id="KW-0732">Signal</keyword>
<dbReference type="EMBL" id="CP119317">
    <property type="protein sequence ID" value="WEK55051.1"/>
    <property type="molecule type" value="Genomic_DNA"/>
</dbReference>
<feature type="compositionally biased region" description="Low complexity" evidence="1">
    <location>
        <begin position="28"/>
        <end position="46"/>
    </location>
</feature>
<evidence type="ECO:0000256" key="2">
    <source>
        <dbReference type="SAM" id="SignalP"/>
    </source>
</evidence>